<sequence>MAQEAIEAPLPGKIVRVEVTVGNTVEEGGVICIIEAMKMENPIISPVKASVIEVAVSPGQVVKTGEKI</sequence>
<dbReference type="EMBL" id="BARS01011819">
    <property type="protein sequence ID" value="GAF94066.1"/>
    <property type="molecule type" value="Genomic_DNA"/>
</dbReference>
<dbReference type="PANTHER" id="PTHR45266:SF3">
    <property type="entry name" value="OXALOACETATE DECARBOXYLASE ALPHA CHAIN"/>
    <property type="match status" value="1"/>
</dbReference>
<dbReference type="Pfam" id="PF00364">
    <property type="entry name" value="Biotin_lipoyl"/>
    <property type="match status" value="1"/>
</dbReference>
<name>X0U400_9ZZZZ</name>
<dbReference type="AlphaFoldDB" id="X0U400"/>
<protein>
    <recommendedName>
        <fullName evidence="2">Lipoyl-binding domain-containing protein</fullName>
    </recommendedName>
</protein>
<dbReference type="InterPro" id="IPR000089">
    <property type="entry name" value="Biotin_lipoyl"/>
</dbReference>
<dbReference type="PROSITE" id="PS50968">
    <property type="entry name" value="BIOTINYL_LIPOYL"/>
    <property type="match status" value="1"/>
</dbReference>
<comment type="caution">
    <text evidence="3">The sequence shown here is derived from an EMBL/GenBank/DDBJ whole genome shotgun (WGS) entry which is preliminary data.</text>
</comment>
<proteinExistence type="predicted"/>
<dbReference type="CDD" id="cd06850">
    <property type="entry name" value="biotinyl_domain"/>
    <property type="match status" value="1"/>
</dbReference>
<gene>
    <name evidence="3" type="ORF">S01H1_21340</name>
</gene>
<dbReference type="InterPro" id="IPR050709">
    <property type="entry name" value="Biotin_Carboxyl_Carrier/Decarb"/>
</dbReference>
<dbReference type="PANTHER" id="PTHR45266">
    <property type="entry name" value="OXALOACETATE DECARBOXYLASE ALPHA CHAIN"/>
    <property type="match status" value="1"/>
</dbReference>
<accession>X0U400</accession>
<feature type="non-terminal residue" evidence="3">
    <location>
        <position position="68"/>
    </location>
</feature>
<dbReference type="Gene3D" id="2.40.50.100">
    <property type="match status" value="1"/>
</dbReference>
<keyword evidence="1" id="KW-0092">Biotin</keyword>
<evidence type="ECO:0000256" key="1">
    <source>
        <dbReference type="ARBA" id="ARBA00023267"/>
    </source>
</evidence>
<feature type="domain" description="Lipoyl-binding" evidence="2">
    <location>
        <begin position="1"/>
        <end position="68"/>
    </location>
</feature>
<dbReference type="InterPro" id="IPR011053">
    <property type="entry name" value="Single_hybrid_motif"/>
</dbReference>
<organism evidence="3">
    <name type="scientific">marine sediment metagenome</name>
    <dbReference type="NCBI Taxonomy" id="412755"/>
    <lineage>
        <taxon>unclassified sequences</taxon>
        <taxon>metagenomes</taxon>
        <taxon>ecological metagenomes</taxon>
    </lineage>
</organism>
<evidence type="ECO:0000313" key="3">
    <source>
        <dbReference type="EMBL" id="GAF94066.1"/>
    </source>
</evidence>
<dbReference type="SUPFAM" id="SSF51230">
    <property type="entry name" value="Single hybrid motif"/>
    <property type="match status" value="1"/>
</dbReference>
<reference evidence="3" key="1">
    <citation type="journal article" date="2014" name="Front. Microbiol.">
        <title>High frequency of phylogenetically diverse reductive dehalogenase-homologous genes in deep subseafloor sedimentary metagenomes.</title>
        <authorList>
            <person name="Kawai M."/>
            <person name="Futagami T."/>
            <person name="Toyoda A."/>
            <person name="Takaki Y."/>
            <person name="Nishi S."/>
            <person name="Hori S."/>
            <person name="Arai W."/>
            <person name="Tsubouchi T."/>
            <person name="Morono Y."/>
            <person name="Uchiyama I."/>
            <person name="Ito T."/>
            <person name="Fujiyama A."/>
            <person name="Inagaki F."/>
            <person name="Takami H."/>
        </authorList>
    </citation>
    <scope>NUCLEOTIDE SEQUENCE</scope>
    <source>
        <strain evidence="3">Expedition CK06-06</strain>
    </source>
</reference>
<evidence type="ECO:0000259" key="2">
    <source>
        <dbReference type="PROSITE" id="PS50968"/>
    </source>
</evidence>